<dbReference type="Proteomes" id="UP000317238">
    <property type="component" value="Unassembled WGS sequence"/>
</dbReference>
<comment type="caution">
    <text evidence="3">The sequence shown here is derived from an EMBL/GenBank/DDBJ whole genome shotgun (WGS) entry which is preliminary data.</text>
</comment>
<protein>
    <submittedName>
        <fullName evidence="3">Uncharacterized protein</fullName>
    </submittedName>
</protein>
<sequence length="175" mass="18520" precursor="true">MRLSFRFTALLLTATLALTGCNSGSNTSDEHGHDHGDEHGHDHDHDHDHGMDPSSVGLDVDQLPSSGSAPLPDNYPDATASLIALVQTIGEGLDDGDVDSVHGELHEVGYAIENVEKLAKSSEQSEDVVSATGTLFDAFSEIDAKLHGLEGKDYSDVKDDISAAVKTLQASLNDE</sequence>
<evidence type="ECO:0000313" key="4">
    <source>
        <dbReference type="Proteomes" id="UP000317238"/>
    </source>
</evidence>
<gene>
    <name evidence="3" type="ORF">Pan14r_33970</name>
</gene>
<accession>A0A5C5Y5X2</accession>
<dbReference type="RefSeq" id="WP_145303307.1">
    <property type="nucleotide sequence ID" value="NZ_CP036319.1"/>
</dbReference>
<reference evidence="3 4" key="1">
    <citation type="submission" date="2019-02" db="EMBL/GenBank/DDBJ databases">
        <title>Deep-cultivation of Planctomycetes and their phenomic and genomic characterization uncovers novel biology.</title>
        <authorList>
            <person name="Wiegand S."/>
            <person name="Jogler M."/>
            <person name="Boedeker C."/>
            <person name="Pinto D."/>
            <person name="Vollmers J."/>
            <person name="Rivas-Marin E."/>
            <person name="Kohn T."/>
            <person name="Peeters S.H."/>
            <person name="Heuer A."/>
            <person name="Rast P."/>
            <person name="Oberbeckmann S."/>
            <person name="Bunk B."/>
            <person name="Jeske O."/>
            <person name="Meyerdierks A."/>
            <person name="Storesund J.E."/>
            <person name="Kallscheuer N."/>
            <person name="Luecker S."/>
            <person name="Lage O.M."/>
            <person name="Pohl T."/>
            <person name="Merkel B.J."/>
            <person name="Hornburger P."/>
            <person name="Mueller R.-W."/>
            <person name="Bruemmer F."/>
            <person name="Labrenz M."/>
            <person name="Spormann A.M."/>
            <person name="Op Den Camp H."/>
            <person name="Overmann J."/>
            <person name="Amann R."/>
            <person name="Jetten M.S.M."/>
            <person name="Mascher T."/>
            <person name="Medema M.H."/>
            <person name="Devos D.P."/>
            <person name="Kaster A.-K."/>
            <person name="Ovreas L."/>
            <person name="Rohde M."/>
            <person name="Galperin M.Y."/>
            <person name="Jogler C."/>
        </authorList>
    </citation>
    <scope>NUCLEOTIDE SEQUENCE [LARGE SCALE GENOMIC DNA]</scope>
    <source>
        <strain evidence="3 4">Pan14r</strain>
    </source>
</reference>
<evidence type="ECO:0000256" key="1">
    <source>
        <dbReference type="SAM" id="MobiDB-lite"/>
    </source>
</evidence>
<feature type="signal peptide" evidence="2">
    <location>
        <begin position="1"/>
        <end position="19"/>
    </location>
</feature>
<feature type="compositionally biased region" description="Basic and acidic residues" evidence="1">
    <location>
        <begin position="28"/>
        <end position="51"/>
    </location>
</feature>
<keyword evidence="2" id="KW-0732">Signal</keyword>
<feature type="chain" id="PRO_5022717864" evidence="2">
    <location>
        <begin position="20"/>
        <end position="175"/>
    </location>
</feature>
<dbReference type="AlphaFoldDB" id="A0A5C5Y5X2"/>
<name>A0A5C5Y5X2_9PLAN</name>
<evidence type="ECO:0000256" key="2">
    <source>
        <dbReference type="SAM" id="SignalP"/>
    </source>
</evidence>
<dbReference type="PROSITE" id="PS51257">
    <property type="entry name" value="PROKAR_LIPOPROTEIN"/>
    <property type="match status" value="1"/>
</dbReference>
<dbReference type="OrthoDB" id="288838at2"/>
<organism evidence="3 4">
    <name type="scientific">Crateriforma conspicua</name>
    <dbReference type="NCBI Taxonomy" id="2527996"/>
    <lineage>
        <taxon>Bacteria</taxon>
        <taxon>Pseudomonadati</taxon>
        <taxon>Planctomycetota</taxon>
        <taxon>Planctomycetia</taxon>
        <taxon>Planctomycetales</taxon>
        <taxon>Planctomycetaceae</taxon>
        <taxon>Crateriforma</taxon>
    </lineage>
</organism>
<keyword evidence="4" id="KW-1185">Reference proteome</keyword>
<dbReference type="EMBL" id="SJPL01000001">
    <property type="protein sequence ID" value="TWT71087.1"/>
    <property type="molecule type" value="Genomic_DNA"/>
</dbReference>
<evidence type="ECO:0000313" key="3">
    <source>
        <dbReference type="EMBL" id="TWT71087.1"/>
    </source>
</evidence>
<feature type="region of interest" description="Disordered" evidence="1">
    <location>
        <begin position="24"/>
        <end position="74"/>
    </location>
</feature>
<proteinExistence type="predicted"/>